<evidence type="ECO:0000313" key="6">
    <source>
        <dbReference type="EMBL" id="GHF26105.1"/>
    </source>
</evidence>
<dbReference type="InterPro" id="IPR015422">
    <property type="entry name" value="PyrdxlP-dep_Trfase_small"/>
</dbReference>
<comment type="caution">
    <text evidence="6">The sequence shown here is derived from an EMBL/GenBank/DDBJ whole genome shotgun (WGS) entry which is preliminary data.</text>
</comment>
<gene>
    <name evidence="6" type="ORF">GCM10017044_21210</name>
</gene>
<reference evidence="6" key="1">
    <citation type="journal article" date="2014" name="Int. J. Syst. Evol. Microbiol.">
        <title>Complete genome sequence of Corynebacterium casei LMG S-19264T (=DSM 44701T), isolated from a smear-ripened cheese.</title>
        <authorList>
            <consortium name="US DOE Joint Genome Institute (JGI-PGF)"/>
            <person name="Walter F."/>
            <person name="Albersmeier A."/>
            <person name="Kalinowski J."/>
            <person name="Ruckert C."/>
        </authorList>
    </citation>
    <scope>NUCLEOTIDE SEQUENCE</scope>
    <source>
        <strain evidence="6">KCTC 42590</strain>
    </source>
</reference>
<dbReference type="GO" id="GO:0030170">
    <property type="term" value="F:pyridoxal phosphate binding"/>
    <property type="evidence" value="ECO:0007669"/>
    <property type="project" value="InterPro"/>
</dbReference>
<keyword evidence="3 4" id="KW-0808">Transferase</keyword>
<dbReference type="InterPro" id="IPR004838">
    <property type="entry name" value="NHTrfase_class1_PyrdxlP-BS"/>
</dbReference>
<dbReference type="EMBL" id="BNCI01000002">
    <property type="protein sequence ID" value="GHF26105.1"/>
    <property type="molecule type" value="Genomic_DNA"/>
</dbReference>
<dbReference type="Pfam" id="PF00155">
    <property type="entry name" value="Aminotran_1_2"/>
    <property type="match status" value="1"/>
</dbReference>
<protein>
    <recommendedName>
        <fullName evidence="4">Aminotransferase</fullName>
        <ecNumber evidence="4">2.6.1.-</ecNumber>
    </recommendedName>
</protein>
<evidence type="ECO:0000256" key="3">
    <source>
        <dbReference type="ARBA" id="ARBA00022679"/>
    </source>
</evidence>
<dbReference type="InterPro" id="IPR004839">
    <property type="entry name" value="Aminotransferase_I/II_large"/>
</dbReference>
<dbReference type="InterPro" id="IPR015421">
    <property type="entry name" value="PyrdxlP-dep_Trfase_major"/>
</dbReference>
<accession>A0A919E930</accession>
<evidence type="ECO:0000256" key="1">
    <source>
        <dbReference type="ARBA" id="ARBA00001933"/>
    </source>
</evidence>
<dbReference type="PROSITE" id="PS00105">
    <property type="entry name" value="AA_TRANSFER_CLASS_1"/>
    <property type="match status" value="1"/>
</dbReference>
<dbReference type="Proteomes" id="UP000630923">
    <property type="component" value="Unassembled WGS sequence"/>
</dbReference>
<dbReference type="InterPro" id="IPR015424">
    <property type="entry name" value="PyrdxlP-dep_Trfase"/>
</dbReference>
<comment type="similarity">
    <text evidence="4">Belongs to the class-I pyridoxal-phosphate-dependent aminotransferase family.</text>
</comment>
<organism evidence="6 7">
    <name type="scientific">Kordiimonas sediminis</name>
    <dbReference type="NCBI Taxonomy" id="1735581"/>
    <lineage>
        <taxon>Bacteria</taxon>
        <taxon>Pseudomonadati</taxon>
        <taxon>Pseudomonadota</taxon>
        <taxon>Alphaproteobacteria</taxon>
        <taxon>Kordiimonadales</taxon>
        <taxon>Kordiimonadaceae</taxon>
        <taxon>Kordiimonas</taxon>
    </lineage>
</organism>
<feature type="domain" description="Aminotransferase class I/classII large" evidence="5">
    <location>
        <begin position="33"/>
        <end position="385"/>
    </location>
</feature>
<dbReference type="AlphaFoldDB" id="A0A919E930"/>
<dbReference type="CDD" id="cd00609">
    <property type="entry name" value="AAT_like"/>
    <property type="match status" value="1"/>
</dbReference>
<evidence type="ECO:0000313" key="7">
    <source>
        <dbReference type="Proteomes" id="UP000630923"/>
    </source>
</evidence>
<name>A0A919E930_9PROT</name>
<reference evidence="6" key="2">
    <citation type="submission" date="2020-09" db="EMBL/GenBank/DDBJ databases">
        <authorList>
            <person name="Sun Q."/>
            <person name="Kim S."/>
        </authorList>
    </citation>
    <scope>NUCLEOTIDE SEQUENCE</scope>
    <source>
        <strain evidence="6">KCTC 42590</strain>
    </source>
</reference>
<dbReference type="Gene3D" id="3.90.1150.10">
    <property type="entry name" value="Aspartate Aminotransferase, domain 1"/>
    <property type="match status" value="1"/>
</dbReference>
<dbReference type="PANTHER" id="PTHR42832">
    <property type="entry name" value="AMINO ACID AMINOTRANSFERASE"/>
    <property type="match status" value="1"/>
</dbReference>
<keyword evidence="2 4" id="KW-0032">Aminotransferase</keyword>
<comment type="cofactor">
    <cofactor evidence="1 4">
        <name>pyridoxal 5'-phosphate</name>
        <dbReference type="ChEBI" id="CHEBI:597326"/>
    </cofactor>
</comment>
<dbReference type="RefSeq" id="WP_191252793.1">
    <property type="nucleotide sequence ID" value="NZ_BNCI01000002.1"/>
</dbReference>
<proteinExistence type="inferred from homology"/>
<dbReference type="NCBIfam" id="NF006604">
    <property type="entry name" value="PRK09148.1"/>
    <property type="match status" value="1"/>
</dbReference>
<evidence type="ECO:0000256" key="2">
    <source>
        <dbReference type="ARBA" id="ARBA00022576"/>
    </source>
</evidence>
<dbReference type="InterPro" id="IPR050881">
    <property type="entry name" value="LL-DAP_aminotransferase"/>
</dbReference>
<dbReference type="EC" id="2.6.1.-" evidence="4"/>
<dbReference type="Gene3D" id="3.40.640.10">
    <property type="entry name" value="Type I PLP-dependent aspartate aminotransferase-like (Major domain)"/>
    <property type="match status" value="1"/>
</dbReference>
<keyword evidence="7" id="KW-1185">Reference proteome</keyword>
<sequence length="412" mass="45637">MSSQDFYRIRRLPPYLFAEVNQMKAAARARGEDIIDLGMGNPDLPTPQHIIDKLKESVDDKRTHRYSMSKGIPGLRKALAAYYERRFGVTIDPNTEAVVTLGSKEGLANLAQAITAPGDVILSPNPSYPIHPYGFMIAGASVRHMPMTTGSDFMSELAHAVQHSVPTPSAVILNYPSNPTAEVVDLDFYKEVVDFCHKKGIWILSDLAYAEIYFDDNPPPSILSVPKGREIAVEFTSLSKTYSMAGWRVGFAAGNKTLIEALTRVKSYLDYGAFTPIQVAATAALNGPQDCVEEHRQIYKKRRDILIEGLAGAGWDVPSPKATMFAWAPLPEDFLEMGSMEFAKLLLSEAEVAVAPGVGFGEYGEGFVRIALVENEHRIRQAVRNIKKFMSNRDAHIQAWRKNKNAESKDDK</sequence>
<dbReference type="PANTHER" id="PTHR42832:SF1">
    <property type="entry name" value="GLUTAMATE-PYRUVATE AMINOTRANSFERASE ALAC"/>
    <property type="match status" value="1"/>
</dbReference>
<dbReference type="GO" id="GO:0008483">
    <property type="term" value="F:transaminase activity"/>
    <property type="evidence" value="ECO:0007669"/>
    <property type="project" value="UniProtKB-KW"/>
</dbReference>
<evidence type="ECO:0000259" key="5">
    <source>
        <dbReference type="Pfam" id="PF00155"/>
    </source>
</evidence>
<dbReference type="SUPFAM" id="SSF53383">
    <property type="entry name" value="PLP-dependent transferases"/>
    <property type="match status" value="1"/>
</dbReference>
<evidence type="ECO:0000256" key="4">
    <source>
        <dbReference type="RuleBase" id="RU000481"/>
    </source>
</evidence>